<protein>
    <submittedName>
        <fullName evidence="1">Uncharacterized protein</fullName>
    </submittedName>
</protein>
<keyword evidence="2" id="KW-1185">Reference proteome</keyword>
<dbReference type="EMBL" id="JBHEZX010000002">
    <property type="protein sequence ID" value="MFC1408468.1"/>
    <property type="molecule type" value="Genomic_DNA"/>
</dbReference>
<evidence type="ECO:0000313" key="1">
    <source>
        <dbReference type="EMBL" id="MFC1408468.1"/>
    </source>
</evidence>
<organism evidence="1 2">
    <name type="scientific">Streptacidiphilus alkalitolerans</name>
    <dbReference type="NCBI Taxonomy" id="3342712"/>
    <lineage>
        <taxon>Bacteria</taxon>
        <taxon>Bacillati</taxon>
        <taxon>Actinomycetota</taxon>
        <taxon>Actinomycetes</taxon>
        <taxon>Kitasatosporales</taxon>
        <taxon>Streptomycetaceae</taxon>
        <taxon>Streptacidiphilus</taxon>
    </lineage>
</organism>
<accession>A0ABV6V438</accession>
<gene>
    <name evidence="1" type="ORF">ACEZDG_04165</name>
</gene>
<name>A0ABV6V438_9ACTN</name>
<proteinExistence type="predicted"/>
<dbReference type="Proteomes" id="UP001592582">
    <property type="component" value="Unassembled WGS sequence"/>
</dbReference>
<evidence type="ECO:0000313" key="2">
    <source>
        <dbReference type="Proteomes" id="UP001592582"/>
    </source>
</evidence>
<sequence length="92" mass="10467">MAENISRIFELGDAMRARFLGKDPESQVGQSPTLFATDRTDRITYIAQGWKVTDPQTLADIGPVPDHETLIEIPEDVIKMYALRYLEQEGER</sequence>
<reference evidence="1 2" key="1">
    <citation type="submission" date="2024-09" db="EMBL/GenBank/DDBJ databases">
        <authorList>
            <person name="Lee S.D."/>
        </authorList>
    </citation>
    <scope>NUCLEOTIDE SEQUENCE [LARGE SCALE GENOMIC DNA]</scope>
    <source>
        <strain evidence="1 2">N1-1</strain>
    </source>
</reference>
<comment type="caution">
    <text evidence="1">The sequence shown here is derived from an EMBL/GenBank/DDBJ whole genome shotgun (WGS) entry which is preliminary data.</text>
</comment>